<dbReference type="GeneID" id="106156336"/>
<dbReference type="PANTHER" id="PTHR22750">
    <property type="entry name" value="G-PROTEIN COUPLED RECEPTOR"/>
    <property type="match status" value="1"/>
</dbReference>
<dbReference type="OrthoDB" id="5965749at2759"/>
<evidence type="ECO:0000256" key="1">
    <source>
        <dbReference type="ARBA" id="ARBA00004651"/>
    </source>
</evidence>
<evidence type="ECO:0000256" key="6">
    <source>
        <dbReference type="RuleBase" id="RU000688"/>
    </source>
</evidence>
<dbReference type="Pfam" id="PF00001">
    <property type="entry name" value="7tm_1"/>
    <property type="match status" value="1"/>
</dbReference>
<keyword evidence="4 7" id="KW-1133">Transmembrane helix</keyword>
<keyword evidence="5 7" id="KW-0472">Membrane</keyword>
<dbReference type="GO" id="GO:0004930">
    <property type="term" value="F:G protein-coupled receptor activity"/>
    <property type="evidence" value="ECO:0007669"/>
    <property type="project" value="UniProtKB-KW"/>
</dbReference>
<keyword evidence="3 6" id="KW-0812">Transmembrane</keyword>
<evidence type="ECO:0000259" key="8">
    <source>
        <dbReference type="PROSITE" id="PS50262"/>
    </source>
</evidence>
<dbReference type="InterPro" id="IPR017452">
    <property type="entry name" value="GPCR_Rhodpsn_7TM"/>
</dbReference>
<feature type="transmembrane region" description="Helical" evidence="7">
    <location>
        <begin position="193"/>
        <end position="217"/>
    </location>
</feature>
<accession>A0A1S3HLL7</accession>
<dbReference type="AlphaFoldDB" id="A0A1S3HLL7"/>
<evidence type="ECO:0000256" key="3">
    <source>
        <dbReference type="ARBA" id="ARBA00022692"/>
    </source>
</evidence>
<feature type="transmembrane region" description="Helical" evidence="7">
    <location>
        <begin position="238"/>
        <end position="262"/>
    </location>
</feature>
<proteinExistence type="inferred from homology"/>
<keyword evidence="9" id="KW-1185">Reference proteome</keyword>
<dbReference type="STRING" id="7574.A0A1S3HLL7"/>
<keyword evidence="6" id="KW-0297">G-protein coupled receptor</keyword>
<keyword evidence="2" id="KW-1003">Cell membrane</keyword>
<dbReference type="Proteomes" id="UP000085678">
    <property type="component" value="Unplaced"/>
</dbReference>
<dbReference type="SUPFAM" id="SSF81321">
    <property type="entry name" value="Family A G protein-coupled receptor-like"/>
    <property type="match status" value="1"/>
</dbReference>
<feature type="transmembrane region" description="Helical" evidence="7">
    <location>
        <begin position="148"/>
        <end position="173"/>
    </location>
</feature>
<dbReference type="GO" id="GO:0005886">
    <property type="term" value="C:plasma membrane"/>
    <property type="evidence" value="ECO:0007669"/>
    <property type="project" value="UniProtKB-SubCell"/>
</dbReference>
<reference evidence="10" key="1">
    <citation type="submission" date="2025-08" db="UniProtKB">
        <authorList>
            <consortium name="RefSeq"/>
        </authorList>
    </citation>
    <scope>IDENTIFICATION</scope>
    <source>
        <tissue evidence="10">Gonads</tissue>
    </source>
</reference>
<dbReference type="InterPro" id="IPR000276">
    <property type="entry name" value="GPCR_Rhodpsn"/>
</dbReference>
<dbReference type="PROSITE" id="PS50262">
    <property type="entry name" value="G_PROTEIN_RECEP_F1_2"/>
    <property type="match status" value="1"/>
</dbReference>
<protein>
    <submittedName>
        <fullName evidence="10">Adenosine receptor A3-like</fullName>
    </submittedName>
</protein>
<name>A0A1S3HLL7_LINAN</name>
<evidence type="ECO:0000256" key="4">
    <source>
        <dbReference type="ARBA" id="ARBA00022989"/>
    </source>
</evidence>
<gene>
    <name evidence="10" type="primary">LOC106156336</name>
</gene>
<evidence type="ECO:0000313" key="10">
    <source>
        <dbReference type="RefSeq" id="XP_013386995.1"/>
    </source>
</evidence>
<feature type="transmembrane region" description="Helical" evidence="7">
    <location>
        <begin position="36"/>
        <end position="59"/>
    </location>
</feature>
<comment type="similarity">
    <text evidence="6">Belongs to the G-protein coupled receptor 1 family.</text>
</comment>
<keyword evidence="6" id="KW-0675">Receptor</keyword>
<comment type="subcellular location">
    <subcellularLocation>
        <location evidence="1">Cell membrane</location>
        <topology evidence="1">Multi-pass membrane protein</topology>
    </subcellularLocation>
</comment>
<feature type="transmembrane region" description="Helical" evidence="7">
    <location>
        <begin position="274"/>
        <end position="295"/>
    </location>
</feature>
<evidence type="ECO:0000256" key="2">
    <source>
        <dbReference type="ARBA" id="ARBA00022475"/>
    </source>
</evidence>
<dbReference type="InParanoid" id="A0A1S3HLL7"/>
<feature type="domain" description="G-protein coupled receptors family 1 profile" evidence="8">
    <location>
        <begin position="51"/>
        <end position="293"/>
    </location>
</feature>
<dbReference type="RefSeq" id="XP_013386995.1">
    <property type="nucleotide sequence ID" value="XM_013531541.1"/>
</dbReference>
<dbReference type="KEGG" id="lak:106156336"/>
<evidence type="ECO:0000313" key="9">
    <source>
        <dbReference type="Proteomes" id="UP000085678"/>
    </source>
</evidence>
<sequence>MNDTVEGILKTFSNIGTNSTSVENSTAAVTKWSKPWMISVFIMLMVLICVGNCIVLVAYCRVKRLRTSNSVMMVQLTVTDLVAGLTLIFHAATVSYDYLFEDIYICTLWYALVFFPGMASVLSLFMITVDRYFAIIYPLKHMSRNKKAWFVGVALSIWIPAFVLGFVMPIFWHKDWSFEKDKECELSLVIPEIYISWVLVPFFVFNAAGILFMYIKIEHAQIHSLSHDKHKIAKLSRTVALVLACFFTCWTPIIVMLGVHSYTFMNYNPLTLKIRLALVQLTVLNSAVNPVIYVIRYQQFRKTFLEAVGSKRVRPASKVTESSAL</sequence>
<keyword evidence="6" id="KW-0807">Transducer</keyword>
<dbReference type="PRINTS" id="PR00237">
    <property type="entry name" value="GPCRRHODOPSN"/>
</dbReference>
<dbReference type="Gene3D" id="1.20.1070.10">
    <property type="entry name" value="Rhodopsin 7-helix transmembrane proteins"/>
    <property type="match status" value="1"/>
</dbReference>
<feature type="transmembrane region" description="Helical" evidence="7">
    <location>
        <begin position="108"/>
        <end position="127"/>
    </location>
</feature>
<organism evidence="9 10">
    <name type="scientific">Lingula anatina</name>
    <name type="common">Brachiopod</name>
    <name type="synonym">Lingula unguis</name>
    <dbReference type="NCBI Taxonomy" id="7574"/>
    <lineage>
        <taxon>Eukaryota</taxon>
        <taxon>Metazoa</taxon>
        <taxon>Spiralia</taxon>
        <taxon>Lophotrochozoa</taxon>
        <taxon>Brachiopoda</taxon>
        <taxon>Linguliformea</taxon>
        <taxon>Lingulata</taxon>
        <taxon>Lingulida</taxon>
        <taxon>Linguloidea</taxon>
        <taxon>Lingulidae</taxon>
        <taxon>Lingula</taxon>
    </lineage>
</organism>
<dbReference type="SMART" id="SM01381">
    <property type="entry name" value="7TM_GPCR_Srsx"/>
    <property type="match status" value="1"/>
</dbReference>
<feature type="transmembrane region" description="Helical" evidence="7">
    <location>
        <begin position="71"/>
        <end position="96"/>
    </location>
</feature>
<evidence type="ECO:0000256" key="7">
    <source>
        <dbReference type="SAM" id="Phobius"/>
    </source>
</evidence>
<evidence type="ECO:0000256" key="5">
    <source>
        <dbReference type="ARBA" id="ARBA00023136"/>
    </source>
</evidence>
<dbReference type="PROSITE" id="PS00237">
    <property type="entry name" value="G_PROTEIN_RECEP_F1_1"/>
    <property type="match status" value="1"/>
</dbReference>